<feature type="chain" id="PRO_5046062507" evidence="1">
    <location>
        <begin position="26"/>
        <end position="337"/>
    </location>
</feature>
<dbReference type="Proteomes" id="UP000645390">
    <property type="component" value="Unassembled WGS sequence"/>
</dbReference>
<comment type="caution">
    <text evidence="2">The sequence shown here is derived from an EMBL/GenBank/DDBJ whole genome shotgun (WGS) entry which is preliminary data.</text>
</comment>
<dbReference type="NCBIfam" id="TIGR03519">
    <property type="entry name" value="T9SS_PorP_fam"/>
    <property type="match status" value="1"/>
</dbReference>
<organism evidence="2 3">
    <name type="scientific">Pedobacter mendelii</name>
    <dbReference type="NCBI Taxonomy" id="1908240"/>
    <lineage>
        <taxon>Bacteria</taxon>
        <taxon>Pseudomonadati</taxon>
        <taxon>Bacteroidota</taxon>
        <taxon>Sphingobacteriia</taxon>
        <taxon>Sphingobacteriales</taxon>
        <taxon>Sphingobacteriaceae</taxon>
        <taxon>Pedobacter</taxon>
    </lineage>
</organism>
<evidence type="ECO:0000313" key="3">
    <source>
        <dbReference type="Proteomes" id="UP000645390"/>
    </source>
</evidence>
<protein>
    <submittedName>
        <fullName evidence="2">Membrane protein</fullName>
    </submittedName>
</protein>
<sequence length="337" mass="37721">MKKPVIRKPLLAVAILLLVKLPSMAQQNIQFSQYIFNSLSVNPAYAGYKEELFAQLALRTQWTGLKGAPQTGQFSLDGVTESTKRNVGLGIQLTADKLGSQTANSLYLNYAYRIRLNADDTQRLSFGLGAGVTNYAIDGASLRPVEQDDPTVTNGKLSSFIPDTRFGIYYSSPKYYVGASVMDMFSGDISNDIFKWDTATQQNIKRKRHYYIMTGFLLNLSEGLKLRPSLLWKEDLKGPSSLDLNAMVIFGDRFWIGGGYRTGVNLWNKEFRQGQTLSNANSISGIIQFYASNRFRIGYSYDYITSGLSSVQNGSHEITIGLTFPTKFNRLLSPRFF</sequence>
<keyword evidence="1" id="KW-0732">Signal</keyword>
<evidence type="ECO:0000256" key="1">
    <source>
        <dbReference type="SAM" id="SignalP"/>
    </source>
</evidence>
<name>A0ABQ2BNR0_9SPHI</name>
<dbReference type="EMBL" id="BMDJ01000011">
    <property type="protein sequence ID" value="GGI28675.1"/>
    <property type="molecule type" value="Genomic_DNA"/>
</dbReference>
<reference evidence="3" key="1">
    <citation type="journal article" date="2019" name="Int. J. Syst. Evol. Microbiol.">
        <title>The Global Catalogue of Microorganisms (GCM) 10K type strain sequencing project: providing services to taxonomists for standard genome sequencing and annotation.</title>
        <authorList>
            <consortium name="The Broad Institute Genomics Platform"/>
            <consortium name="The Broad Institute Genome Sequencing Center for Infectious Disease"/>
            <person name="Wu L."/>
            <person name="Ma J."/>
        </authorList>
    </citation>
    <scope>NUCLEOTIDE SEQUENCE [LARGE SCALE GENOMIC DNA]</scope>
    <source>
        <strain evidence="3">CCM 8939</strain>
    </source>
</reference>
<dbReference type="Pfam" id="PF11751">
    <property type="entry name" value="PorP_SprF"/>
    <property type="match status" value="1"/>
</dbReference>
<keyword evidence="3" id="KW-1185">Reference proteome</keyword>
<feature type="signal peptide" evidence="1">
    <location>
        <begin position="1"/>
        <end position="25"/>
    </location>
</feature>
<dbReference type="RefSeq" id="WP_188416721.1">
    <property type="nucleotide sequence ID" value="NZ_BMDJ01000011.1"/>
</dbReference>
<accession>A0ABQ2BNR0</accession>
<proteinExistence type="predicted"/>
<evidence type="ECO:0000313" key="2">
    <source>
        <dbReference type="EMBL" id="GGI28675.1"/>
    </source>
</evidence>
<dbReference type="InterPro" id="IPR019861">
    <property type="entry name" value="PorP/SprF_Bacteroidetes"/>
</dbReference>
<gene>
    <name evidence="2" type="ORF">GCM10008119_33830</name>
</gene>